<protein>
    <submittedName>
        <fullName evidence="1">Uncharacterized protein</fullName>
    </submittedName>
</protein>
<evidence type="ECO:0000313" key="1">
    <source>
        <dbReference type="EMBL" id="KAI8561434.1"/>
    </source>
</evidence>
<sequence>MAIDIIWFRGIAAATLVFFLTRFVPRFLLLLLLLEPARKLPPGSKGWLVVGALPLLGTMPHVALAQMAKKYGPIVFLKMGTCDMVLSLSRKGDASLSNGLSLSLSITLSSSAAIVLGDMANEQCCANAPTLSSTCGAGHVEEFGGLKTYISGPSDSKLAILLVSDVFGYEAPNLRKLADKCAAAGYLVVVPDFLHGDPFDKSNPNRTFQAWSDAHPIDKATETAISVVEALKAKGVSKIGCAGFCWGAKVVVKLGQHPYINAAVVLHPSFVTLDEILAVKVPISILGAENDQISPPELLKQFGKALEAKKEVDCFLKIFPGVSHGWTVKYPSDDEEAVKRAAEAHQDMLDWFAKFIC</sequence>
<name>A0ACC0P8A1_RHOML</name>
<keyword evidence="2" id="KW-1185">Reference proteome</keyword>
<proteinExistence type="predicted"/>
<reference evidence="1" key="1">
    <citation type="submission" date="2022-02" db="EMBL/GenBank/DDBJ databases">
        <title>Plant Genome Project.</title>
        <authorList>
            <person name="Zhang R.-G."/>
        </authorList>
    </citation>
    <scope>NUCLEOTIDE SEQUENCE</scope>
    <source>
        <strain evidence="1">AT1</strain>
    </source>
</reference>
<dbReference type="Proteomes" id="UP001062846">
    <property type="component" value="Chromosome 4"/>
</dbReference>
<gene>
    <name evidence="1" type="ORF">RHMOL_Rhmol04G0339200</name>
</gene>
<organism evidence="1 2">
    <name type="scientific">Rhododendron molle</name>
    <name type="common">Chinese azalea</name>
    <name type="synonym">Azalea mollis</name>
    <dbReference type="NCBI Taxonomy" id="49168"/>
    <lineage>
        <taxon>Eukaryota</taxon>
        <taxon>Viridiplantae</taxon>
        <taxon>Streptophyta</taxon>
        <taxon>Embryophyta</taxon>
        <taxon>Tracheophyta</taxon>
        <taxon>Spermatophyta</taxon>
        <taxon>Magnoliopsida</taxon>
        <taxon>eudicotyledons</taxon>
        <taxon>Gunneridae</taxon>
        <taxon>Pentapetalae</taxon>
        <taxon>asterids</taxon>
        <taxon>Ericales</taxon>
        <taxon>Ericaceae</taxon>
        <taxon>Ericoideae</taxon>
        <taxon>Rhodoreae</taxon>
        <taxon>Rhododendron</taxon>
    </lineage>
</organism>
<dbReference type="EMBL" id="CM046391">
    <property type="protein sequence ID" value="KAI8561434.1"/>
    <property type="molecule type" value="Genomic_DNA"/>
</dbReference>
<accession>A0ACC0P8A1</accession>
<comment type="caution">
    <text evidence="1">The sequence shown here is derived from an EMBL/GenBank/DDBJ whole genome shotgun (WGS) entry which is preliminary data.</text>
</comment>
<evidence type="ECO:0000313" key="2">
    <source>
        <dbReference type="Proteomes" id="UP001062846"/>
    </source>
</evidence>